<keyword evidence="4" id="KW-1185">Reference proteome</keyword>
<dbReference type="InterPro" id="IPR029044">
    <property type="entry name" value="Nucleotide-diphossugar_trans"/>
</dbReference>
<dbReference type="Proteomes" id="UP000442990">
    <property type="component" value="Unassembled WGS sequence"/>
</dbReference>
<evidence type="ECO:0000313" key="4">
    <source>
        <dbReference type="Proteomes" id="UP000442990"/>
    </source>
</evidence>
<feature type="region of interest" description="Disordered" evidence="1">
    <location>
        <begin position="1"/>
        <end position="46"/>
    </location>
</feature>
<dbReference type="PANTHER" id="PTHR43630">
    <property type="entry name" value="POLY-BETA-1,6-N-ACETYL-D-GLUCOSAMINE SYNTHASE"/>
    <property type="match status" value="1"/>
</dbReference>
<reference evidence="3 4" key="1">
    <citation type="submission" date="2019-09" db="EMBL/GenBank/DDBJ databases">
        <title>Isolation and identification of active actinomycetes.</title>
        <authorList>
            <person name="Yu Z."/>
            <person name="Han C."/>
            <person name="Yu B."/>
        </authorList>
    </citation>
    <scope>NUCLEOTIDE SEQUENCE [LARGE SCALE GENOMIC DNA]</scope>
    <source>
        <strain evidence="3 4">NEAU-H2</strain>
    </source>
</reference>
<feature type="compositionally biased region" description="Basic and acidic residues" evidence="1">
    <location>
        <begin position="25"/>
        <end position="37"/>
    </location>
</feature>
<dbReference type="Gene3D" id="3.90.550.10">
    <property type="entry name" value="Spore Coat Polysaccharide Biosynthesis Protein SpsA, Chain A"/>
    <property type="match status" value="1"/>
</dbReference>
<name>A0A7J5DFI7_9ACTN</name>
<evidence type="ECO:0000313" key="3">
    <source>
        <dbReference type="EMBL" id="KAB1987641.1"/>
    </source>
</evidence>
<keyword evidence="2" id="KW-1133">Transmembrane helix</keyword>
<keyword evidence="3" id="KW-0808">Transferase</keyword>
<sequence>MNDQMTTAGRSGTAARASSDPMTTEENRDHNRSDQGHRGRRGHGFHRRRLVTQAAAALMETVVLLPARNEEAGVLLALESLAAQTAPPDLIVIVVNNSSDRTEEFAREFADRPGVPRTVVFNLPDNPHKKAGALNHGIGWLNRTPGGLAAATRYLLVMDADTSLHPKFLERARNVMASDRRVGGLSATCLGRTGLWKNLWQRYLLGMQIMEYGRYARGRYRFGIHSMSGAGSFYRTEALLSILRWRGEVFWEDHANLVEDYETTLALKEAGWKVTANQHCIAYTDLMPTLRELIGQRERWGRGTVDTLRRRGWTKHTWFSITSMVLGFVGFLYTLAWLATWTGVIASNGFVLDRVWLCLVAFWIAYAAFRARHLGWKGVLVDVLMLPGLVFAGVRAYWFVTSVVKSYATGVSAWK</sequence>
<keyword evidence="2" id="KW-0472">Membrane</keyword>
<dbReference type="EMBL" id="WBKG01000012">
    <property type="protein sequence ID" value="KAB1987641.1"/>
    <property type="molecule type" value="Genomic_DNA"/>
</dbReference>
<feature type="compositionally biased region" description="Low complexity" evidence="1">
    <location>
        <begin position="1"/>
        <end position="19"/>
    </location>
</feature>
<organism evidence="3 4">
    <name type="scientific">Streptomyces triticiradicis</name>
    <dbReference type="NCBI Taxonomy" id="2651189"/>
    <lineage>
        <taxon>Bacteria</taxon>
        <taxon>Bacillati</taxon>
        <taxon>Actinomycetota</taxon>
        <taxon>Actinomycetes</taxon>
        <taxon>Kitasatosporales</taxon>
        <taxon>Streptomycetaceae</taxon>
        <taxon>Streptomyces</taxon>
    </lineage>
</organism>
<dbReference type="Pfam" id="PF13641">
    <property type="entry name" value="Glyco_tranf_2_3"/>
    <property type="match status" value="1"/>
</dbReference>
<dbReference type="CDD" id="cd06423">
    <property type="entry name" value="CESA_like"/>
    <property type="match status" value="1"/>
</dbReference>
<dbReference type="AlphaFoldDB" id="A0A7J5DFI7"/>
<accession>A0A7J5DFI7</accession>
<protein>
    <submittedName>
        <fullName evidence="3">Glycosyltransferase family 2 protein</fullName>
    </submittedName>
</protein>
<evidence type="ECO:0000256" key="2">
    <source>
        <dbReference type="SAM" id="Phobius"/>
    </source>
</evidence>
<gene>
    <name evidence="3" type="ORF">F8144_16395</name>
</gene>
<proteinExistence type="predicted"/>
<feature type="transmembrane region" description="Helical" evidence="2">
    <location>
        <begin position="318"/>
        <end position="339"/>
    </location>
</feature>
<keyword evidence="2" id="KW-0812">Transmembrane</keyword>
<comment type="caution">
    <text evidence="3">The sequence shown here is derived from an EMBL/GenBank/DDBJ whole genome shotgun (WGS) entry which is preliminary data.</text>
</comment>
<dbReference type="GO" id="GO:0016740">
    <property type="term" value="F:transferase activity"/>
    <property type="evidence" value="ECO:0007669"/>
    <property type="project" value="UniProtKB-KW"/>
</dbReference>
<dbReference type="SUPFAM" id="SSF53448">
    <property type="entry name" value="Nucleotide-diphospho-sugar transferases"/>
    <property type="match status" value="1"/>
</dbReference>
<evidence type="ECO:0000256" key="1">
    <source>
        <dbReference type="SAM" id="MobiDB-lite"/>
    </source>
</evidence>
<dbReference type="PANTHER" id="PTHR43630:SF2">
    <property type="entry name" value="GLYCOSYLTRANSFERASE"/>
    <property type="match status" value="1"/>
</dbReference>
<feature type="transmembrane region" description="Helical" evidence="2">
    <location>
        <begin position="345"/>
        <end position="367"/>
    </location>
</feature>
<feature type="transmembrane region" description="Helical" evidence="2">
    <location>
        <begin position="379"/>
        <end position="400"/>
    </location>
</feature>